<evidence type="ECO:0000256" key="1">
    <source>
        <dbReference type="SAM" id="Phobius"/>
    </source>
</evidence>
<gene>
    <name evidence="2" type="ORF">NC998_25730</name>
</gene>
<keyword evidence="1" id="KW-1133">Transmembrane helix</keyword>
<dbReference type="Proteomes" id="UP001464891">
    <property type="component" value="Unassembled WGS sequence"/>
</dbReference>
<reference evidence="2 3" key="1">
    <citation type="submission" date="2022-04" db="EMBL/GenBank/DDBJ databases">
        <title>Positive selection, recombination, and allopatry shape intraspecific diversity of widespread and dominant cyanobacteria.</title>
        <authorList>
            <person name="Wei J."/>
            <person name="Shu W."/>
            <person name="Hu C."/>
        </authorList>
    </citation>
    <scope>NUCLEOTIDE SEQUENCE [LARGE SCALE GENOMIC DNA]</scope>
    <source>
        <strain evidence="2 3">GB2-A4</strain>
    </source>
</reference>
<comment type="caution">
    <text evidence="2">The sequence shown here is derived from an EMBL/GenBank/DDBJ whole genome shotgun (WGS) entry which is preliminary data.</text>
</comment>
<dbReference type="EMBL" id="JAMPKM010000031">
    <property type="protein sequence ID" value="MEP0820500.1"/>
    <property type="molecule type" value="Genomic_DNA"/>
</dbReference>
<evidence type="ECO:0000313" key="2">
    <source>
        <dbReference type="EMBL" id="MEP0820500.1"/>
    </source>
</evidence>
<evidence type="ECO:0000313" key="3">
    <source>
        <dbReference type="Proteomes" id="UP001464891"/>
    </source>
</evidence>
<organism evidence="2 3">
    <name type="scientific">Trichocoleus desertorum GB2-A4</name>
    <dbReference type="NCBI Taxonomy" id="2933944"/>
    <lineage>
        <taxon>Bacteria</taxon>
        <taxon>Bacillati</taxon>
        <taxon>Cyanobacteriota</taxon>
        <taxon>Cyanophyceae</taxon>
        <taxon>Leptolyngbyales</taxon>
        <taxon>Trichocoleusaceae</taxon>
        <taxon>Trichocoleus</taxon>
    </lineage>
</organism>
<accession>A0ABV0JFI5</accession>
<keyword evidence="3" id="KW-1185">Reference proteome</keyword>
<dbReference type="RefSeq" id="WP_190441516.1">
    <property type="nucleotide sequence ID" value="NZ_JAMPKM010000031.1"/>
</dbReference>
<keyword evidence="1" id="KW-0472">Membrane</keyword>
<feature type="transmembrane region" description="Helical" evidence="1">
    <location>
        <begin position="58"/>
        <end position="77"/>
    </location>
</feature>
<sequence length="301" mass="34936">MNSIPQEQVLPHQIDRLAAQQYFYSAAKRIQAIHIFCSVPLVLIGSLIAAFFPQFSVYTALWGLSITFLDVIFFSPYQKMFKKQAAKIQEIFDCDVLKLEWASIKIGRRPDEETVLEAASHFKKANPSYPHLTDWYAKEVGQLPIEQARIICQRTNCWWDSKLRRNYANWVVILLSSLVIALVIIGLIGNYSLESFILRTLVPLTPAFLLGTRQYSEHIESANSWQRLKEYSEQLWEQAISKQKTDQELTQSSRCLQDEIYEHRCKSPLIFDWLYHQLRPAYSEQTDRGVKAMVEDALRAP</sequence>
<proteinExistence type="predicted"/>
<protein>
    <submittedName>
        <fullName evidence="2">S-4TM family putative pore-forming effector</fullName>
    </submittedName>
</protein>
<dbReference type="Pfam" id="PF18159">
    <property type="entry name" value="S_4TM"/>
    <property type="match status" value="1"/>
</dbReference>
<name>A0ABV0JFI5_9CYAN</name>
<feature type="transmembrane region" description="Helical" evidence="1">
    <location>
        <begin position="170"/>
        <end position="193"/>
    </location>
</feature>
<keyword evidence="1" id="KW-0812">Transmembrane</keyword>
<dbReference type="InterPro" id="IPR049920">
    <property type="entry name" value="IK1_05631-like"/>
</dbReference>
<feature type="transmembrane region" description="Helical" evidence="1">
    <location>
        <begin position="32"/>
        <end position="52"/>
    </location>
</feature>